<proteinExistence type="predicted"/>
<comment type="caution">
    <text evidence="2">The sequence shown here is derived from an EMBL/GenBank/DDBJ whole genome shotgun (WGS) entry which is preliminary data.</text>
</comment>
<organism evidence="2 3">
    <name type="scientific">Prorocentrum cordatum</name>
    <dbReference type="NCBI Taxonomy" id="2364126"/>
    <lineage>
        <taxon>Eukaryota</taxon>
        <taxon>Sar</taxon>
        <taxon>Alveolata</taxon>
        <taxon>Dinophyceae</taxon>
        <taxon>Prorocentrales</taxon>
        <taxon>Prorocentraceae</taxon>
        <taxon>Prorocentrum</taxon>
    </lineage>
</organism>
<feature type="compositionally biased region" description="Acidic residues" evidence="1">
    <location>
        <begin position="69"/>
        <end position="78"/>
    </location>
</feature>
<dbReference type="Proteomes" id="UP001189429">
    <property type="component" value="Unassembled WGS sequence"/>
</dbReference>
<reference evidence="2" key="1">
    <citation type="submission" date="2023-10" db="EMBL/GenBank/DDBJ databases">
        <authorList>
            <person name="Chen Y."/>
            <person name="Shah S."/>
            <person name="Dougan E. K."/>
            <person name="Thang M."/>
            <person name="Chan C."/>
        </authorList>
    </citation>
    <scope>NUCLEOTIDE SEQUENCE [LARGE SCALE GENOMIC DNA]</scope>
</reference>
<gene>
    <name evidence="2" type="ORF">PCOR1329_LOCUS57195</name>
</gene>
<evidence type="ECO:0008006" key="4">
    <source>
        <dbReference type="Google" id="ProtNLM"/>
    </source>
</evidence>
<feature type="region of interest" description="Disordered" evidence="1">
    <location>
        <begin position="32"/>
        <end position="129"/>
    </location>
</feature>
<evidence type="ECO:0000256" key="1">
    <source>
        <dbReference type="SAM" id="MobiDB-lite"/>
    </source>
</evidence>
<dbReference type="EMBL" id="CAUYUJ010017059">
    <property type="protein sequence ID" value="CAK0871331.1"/>
    <property type="molecule type" value="Genomic_DNA"/>
</dbReference>
<feature type="compositionally biased region" description="Basic and acidic residues" evidence="1">
    <location>
        <begin position="114"/>
        <end position="124"/>
    </location>
</feature>
<feature type="compositionally biased region" description="Low complexity" evidence="1">
    <location>
        <begin position="364"/>
        <end position="375"/>
    </location>
</feature>
<keyword evidence="3" id="KW-1185">Reference proteome</keyword>
<name>A0ABN9VDY4_9DINO</name>
<protein>
    <recommendedName>
        <fullName evidence="4">Centrosomal protein of 70 kDa</fullName>
    </recommendedName>
</protein>
<sequence length="392" mass="41172">MLVTALGMIERDTFIPILDAYPEQKNRMLEAMKLYKNPNAEDSEEDSADGGAGAEGPHHEDEASSDCNSEMDEPDISDIDAGFTRSATMSFVRTAATIPSKERPSARSTADADASTRRPSDHSRVSSGSRISGLFFPRVGLLGGGAGPHDKAGFGNGVPRRRSESILQDSARGPAAGARRQSEFPNLQHKVTFGRSEASALQQARARADFEEMRESLRQGRVRSVSVASSTLSSDEVLEGFPLQADVPLVPSRNGHGAQLQLPPAAPPRRSARDPSPAAPLGRGASKPRKSLALLGAPAQGRLVRPAGVGLPAASRAPEASALAGALAEDGGRFCQLAGALLERMEDLTQQVHAVQLSLAELRGGPAGAAGAQAEPARRLTCRGSRPRAEAD</sequence>
<evidence type="ECO:0000313" key="3">
    <source>
        <dbReference type="Proteomes" id="UP001189429"/>
    </source>
</evidence>
<accession>A0ABN9VDY4</accession>
<feature type="region of interest" description="Disordered" evidence="1">
    <location>
        <begin position="364"/>
        <end position="392"/>
    </location>
</feature>
<feature type="region of interest" description="Disordered" evidence="1">
    <location>
        <begin position="147"/>
        <end position="184"/>
    </location>
</feature>
<evidence type="ECO:0000313" key="2">
    <source>
        <dbReference type="EMBL" id="CAK0871331.1"/>
    </source>
</evidence>
<feature type="region of interest" description="Disordered" evidence="1">
    <location>
        <begin position="249"/>
        <end position="289"/>
    </location>
</feature>